<organism evidence="20 21">
    <name type="scientific">Perca fluviatilis</name>
    <name type="common">European perch</name>
    <dbReference type="NCBI Taxonomy" id="8168"/>
    <lineage>
        <taxon>Eukaryota</taxon>
        <taxon>Metazoa</taxon>
        <taxon>Chordata</taxon>
        <taxon>Craniata</taxon>
        <taxon>Vertebrata</taxon>
        <taxon>Euteleostomi</taxon>
        <taxon>Actinopterygii</taxon>
        <taxon>Neopterygii</taxon>
        <taxon>Teleostei</taxon>
        <taxon>Neoteleostei</taxon>
        <taxon>Acanthomorphata</taxon>
        <taxon>Eupercaria</taxon>
        <taxon>Perciformes</taxon>
        <taxon>Percoidei</taxon>
        <taxon>Percidae</taxon>
        <taxon>Percinae</taxon>
        <taxon>Perca</taxon>
    </lineage>
</organism>
<dbReference type="InterPro" id="IPR004009">
    <property type="entry name" value="SH3_Myosin"/>
</dbReference>
<evidence type="ECO:0000313" key="20">
    <source>
        <dbReference type="EMBL" id="KAF1386833.1"/>
    </source>
</evidence>
<dbReference type="Gene3D" id="1.20.58.530">
    <property type="match status" value="1"/>
</dbReference>
<evidence type="ECO:0000259" key="19">
    <source>
        <dbReference type="PROSITE" id="PS51844"/>
    </source>
</evidence>
<proteinExistence type="inferred from homology"/>
<keyword evidence="11" id="KW-0807">Transducer</keyword>
<dbReference type="FunFam" id="3.30.70.1590:FF:000005">
    <property type="entry name" value="unconventional myosin-Vc"/>
    <property type="match status" value="1"/>
</dbReference>
<feature type="region of interest" description="Disordered" evidence="16">
    <location>
        <begin position="933"/>
        <end position="954"/>
    </location>
</feature>
<feature type="domain" description="Myosin N-terminal SH3-like" evidence="19">
    <location>
        <begin position="8"/>
        <end position="60"/>
    </location>
</feature>
<keyword evidence="7 15" id="KW-0175">Coiled coil</keyword>
<dbReference type="InterPro" id="IPR036103">
    <property type="entry name" value="MYSc_Myo5"/>
</dbReference>
<reference evidence="20 21" key="1">
    <citation type="submission" date="2019-06" db="EMBL/GenBank/DDBJ databases">
        <title>A chromosome-scale genome assembly of the European perch, Perca fluviatilis.</title>
        <authorList>
            <person name="Roques C."/>
            <person name="Zahm M."/>
            <person name="Cabau C."/>
            <person name="Klopp C."/>
            <person name="Bouchez O."/>
            <person name="Donnadieu C."/>
            <person name="Kuhl H."/>
            <person name="Gislard M."/>
            <person name="Guendouz S."/>
            <person name="Journot L."/>
            <person name="Haffray P."/>
            <person name="Bestin A."/>
            <person name="Morvezen R."/>
            <person name="Feron R."/>
            <person name="Wen M."/>
            <person name="Jouanno E."/>
            <person name="Herpin A."/>
            <person name="Schartl M."/>
            <person name="Postlethwait J."/>
            <person name="Schaerlinger B."/>
            <person name="Chardard D."/>
            <person name="Lecocq T."/>
            <person name="Poncet C."/>
            <person name="Jaffrelo L."/>
            <person name="Lampietro C."/>
            <person name="Guiguen Y."/>
        </authorList>
    </citation>
    <scope>NUCLEOTIDE SEQUENCE [LARGE SCALE GENOMIC DNA]</scope>
    <source>
        <tissue evidence="20">Blood</tissue>
    </source>
</reference>
<dbReference type="PROSITE" id="PS50082">
    <property type="entry name" value="WD_REPEATS_2"/>
    <property type="match status" value="6"/>
</dbReference>
<keyword evidence="3 13" id="KW-0853">WD repeat</keyword>
<feature type="coiled-coil region" evidence="15">
    <location>
        <begin position="1158"/>
        <end position="1350"/>
    </location>
</feature>
<dbReference type="CDD" id="cd01380">
    <property type="entry name" value="MYSc_Myo5"/>
    <property type="match status" value="1"/>
</dbReference>
<dbReference type="InterPro" id="IPR036322">
    <property type="entry name" value="WD40_repeat_dom_sf"/>
</dbReference>
<dbReference type="InterPro" id="IPR037991">
    <property type="entry name" value="Myo5c_CBD"/>
</dbReference>
<dbReference type="Pfam" id="PF25391">
    <property type="entry name" value="WD40_Gbeta"/>
    <property type="match status" value="1"/>
</dbReference>
<evidence type="ECO:0000259" key="18">
    <source>
        <dbReference type="PROSITE" id="PS51456"/>
    </source>
</evidence>
<evidence type="ECO:0000256" key="13">
    <source>
        <dbReference type="PROSITE-ProRule" id="PRU00221"/>
    </source>
</evidence>
<evidence type="ECO:0000256" key="14">
    <source>
        <dbReference type="PROSITE-ProRule" id="PRU00782"/>
    </source>
</evidence>
<comment type="subunit">
    <text evidence="12">May interact with RGS9; this interaction stabilizes both proteins and increases RGS9 GTPase-activating protein (GAP) activity, hence accelerating the deactivation of D(2) dopamine receptor-mediated signaling.</text>
</comment>
<keyword evidence="5 14" id="KW-0547">Nucleotide-binding</keyword>
<evidence type="ECO:0000256" key="5">
    <source>
        <dbReference type="ARBA" id="ARBA00022741"/>
    </source>
</evidence>
<dbReference type="CDD" id="cd00200">
    <property type="entry name" value="WD40"/>
    <property type="match status" value="1"/>
</dbReference>
<dbReference type="InterPro" id="IPR001680">
    <property type="entry name" value="WD40_rpt"/>
</dbReference>
<gene>
    <name evidence="20" type="ORF">PFLUV_G00098970</name>
</gene>
<evidence type="ECO:0000256" key="11">
    <source>
        <dbReference type="ARBA" id="ARBA00023224"/>
    </source>
</evidence>
<dbReference type="PROSITE" id="PS51844">
    <property type="entry name" value="SH3_LIKE"/>
    <property type="match status" value="1"/>
</dbReference>
<dbReference type="GO" id="GO:0007015">
    <property type="term" value="P:actin filament organization"/>
    <property type="evidence" value="ECO:0007669"/>
    <property type="project" value="TreeGrafter"/>
</dbReference>
<dbReference type="FunFam" id="2.130.10.10:FF:000020">
    <property type="entry name" value="Guanine nucleotide-binding protein beta subunit"/>
    <property type="match status" value="1"/>
</dbReference>
<dbReference type="Gene3D" id="3.40.850.10">
    <property type="entry name" value="Kinesin motor domain"/>
    <property type="match status" value="1"/>
</dbReference>
<keyword evidence="21" id="KW-1185">Reference proteome</keyword>
<dbReference type="GO" id="GO:0005524">
    <property type="term" value="F:ATP binding"/>
    <property type="evidence" value="ECO:0007669"/>
    <property type="project" value="UniProtKB-UniRule"/>
</dbReference>
<dbReference type="FunFam" id="1.20.58.530:FF:000002">
    <property type="entry name" value="Class V myosin"/>
    <property type="match status" value="1"/>
</dbReference>
<feature type="compositionally biased region" description="Basic and acidic residues" evidence="16">
    <location>
        <begin position="942"/>
        <end position="953"/>
    </location>
</feature>
<dbReference type="PROSITE" id="PS50096">
    <property type="entry name" value="IQ"/>
    <property type="match status" value="4"/>
</dbReference>
<evidence type="ECO:0000256" key="10">
    <source>
        <dbReference type="ARBA" id="ARBA00023203"/>
    </source>
</evidence>
<dbReference type="FunFam" id="1.10.10.820:FF:000001">
    <property type="entry name" value="Myosin heavy chain"/>
    <property type="match status" value="1"/>
</dbReference>
<sequence length="2041" mass="235057">MALLELYTEYNRVWIPDAEHVWKSAEIMRDFHFGNNVLELLLEDGTEYCYPVDPSKPQLPPLRNPDILVGENDLTALSYLHEPAVLHNLKVRFVESRIIYTYCGIILVAVNPYKQLHIYGDAIIHAYSGQNMGDMDPHIFAVAEEAYKQMARNHKNQSIIVSGESGAGKTVSARYAMRYFAVVSKSGSKTRVEDKVLASNPITEAIGNAKTTRNDNSSRFGKYTEISFDRRYRIIGANMRTYLLEKSRVVFQADNERNYHIFYQMCSCAHLQEFKNLRLLSADKFRYTCMGGEITIEGVDDEKDMEETRRTFSLLGLKEDFQSDVFQVLAAILHLGNVEIRNSGDGKSSVPPSDPHLAVFCELLGASADGLGRWLCHRRIVLVAETVVKPVPKERAVNARDALAKQIYAHLFDCIINRINTALQVPGKQHAFIGVLDIYGFETFDINSFEQFCINYANEKLQQQFNLHVFKLEQEEYMKEDIPWTLIDFYDNQPVIDLIEAKMGILDLLDEECLFPQGTDQSWLQKLFNYLDANPLFEKPRLSNEAFVIQHFADKVEYQCRGFLEKNRDTLYEELVDIMRVSKFPFLANFFQEEKSTVTTKGVKVRPARPAVKPANKQLRTSVGDKFCSSLSLLMETLNATTPHYVRCIKPNDEKLPFEYDSRRVVQQLRACGVLETIRISAQSYPSRWTYIEFYSRYSILMSHQEGDLSDKKQTCKNVLQRLIQDPNQYKFGRTKIFFRAGQVAYLEKLRLDRLRGACVTIQKHVRGWSQRRKYLRMRDAAIILQLYIRGKRTIRKTVSAATLKQGWAAMVVQRYWRGYRMRQIFQLVRLASITIQAFTRGWMARKRYKKMVEEQKALILQKYARAWLARRRFQTMRRLVLNVQLSFRVQKLRKKIEEQNKENRGLMERLTSLANSHSQTVDRLQGLEAQLEKSTNQKASLEAREKKAKEDASLTTAQLQREIDALNFEKQNLENKFEASTKEAKESFDQIKRNLLEEKEYEARLRKIAENNIEIQRQDHEKLVETLKEEIKRLKEERVSLQRKMEDEGKVNSDLQEQVIQLTKHVKTIPELRRELNNLQNQRNNMDRKMKQQSEQARAKMNDITRQLLGGVVEEEVLLGLTPNDSEKIYEVEDLLAAFDGLQKATRILESHQREQKESYETQVEGLKLKVDHLQNENSKLQNLFQEKSNVNENIRQEVSRLSSENSVLPELKLQVSELQRQKQELEAHIVEQSRELAEKTEEITNVLQRKIKEESSRRSHFEEKAEELEELKRELQGRVEELEEENDHSKRQLLMESEAKSKLRQETSQLTAENMDFEEQLDQKDRLIKKLQNQIKSLETSQKAKQTSAPAMPKDYLGMLEYKREDESRLIQNIILDLKPKGVVVSVIPAMPAYILFMCVRHADYLNDEVKLKSLMTAIIGAVKKVITSHQKDFEMLSFWLSNTYQLLNCLKQYSGEEEFLKQNTARQKKNCLQNFDLSEHRQILSDLAIQIYYRFLSIIEKTLTPTIVPGMLEHESLQGISSMKPTGVRKRSNSIYEDSETYTISSILQQLSVFHSTMSQHGMEQGLIKQAVKQMFYLVGATTLNNIMLRKDMCSCRKGMQIRCNISYLEEWLKEKELQSSNAIDTLRPLSQAAWLLQVNKSTDEDAKEITEKCPELNPVQIVKILNSYTPIDDFEKRVTSSFVRKVQSLLQDRDGSTQLMLDLDYRFQVTFPFCPSSQALELLQVAEKVEGLGQFVMKTRRTLKGHGNKVLCMDWCKDKRRIVSSSQDGKVIVWDAFTTNKEHAVTMPCTWVMACAYAPSGCAVACGGLDNKCSVYPLSLDKNENLAAKKKSVAMHTNYLSACSFTNSDMQILTSSGDGTCALWDVESGQLLQSFHGHAADVLCLDLAPSETGNTFVSGGCDKKANVWDMRSGQCIQSFETHESDINSVRYYPSGDAFASGSDDATCRLYDLRADREVAIYSKESIIFGVSSVDFSLSGRLLFGGYNDYTINVWDVLKGTRVSILFGHENRVSTLRVSPDGTAFCTGSWDHTLRIWA</sequence>
<dbReference type="PROSITE" id="PS00678">
    <property type="entry name" value="WD_REPEATS_1"/>
    <property type="match status" value="2"/>
</dbReference>
<dbReference type="PRINTS" id="PR00320">
    <property type="entry name" value="GPROTEINBRPT"/>
</dbReference>
<keyword evidence="10 14" id="KW-0009">Actin-binding</keyword>
<keyword evidence="4" id="KW-0677">Repeat</keyword>
<dbReference type="SMART" id="SM01132">
    <property type="entry name" value="DIL"/>
    <property type="match status" value="1"/>
</dbReference>
<dbReference type="GO" id="GO:0005737">
    <property type="term" value="C:cytoplasm"/>
    <property type="evidence" value="ECO:0007669"/>
    <property type="project" value="TreeGrafter"/>
</dbReference>
<dbReference type="PROSITE" id="PS50294">
    <property type="entry name" value="WD_REPEATS_REGION"/>
    <property type="match status" value="5"/>
</dbReference>
<dbReference type="PROSITE" id="PS51126">
    <property type="entry name" value="DILUTE"/>
    <property type="match status" value="1"/>
</dbReference>
<keyword evidence="8 14" id="KW-0518">Myosin</keyword>
<dbReference type="SUPFAM" id="SSF52540">
    <property type="entry name" value="P-loop containing nucleoside triphosphate hydrolases"/>
    <property type="match status" value="2"/>
</dbReference>
<feature type="binding site" evidence="14">
    <location>
        <begin position="163"/>
        <end position="170"/>
    </location>
    <ligand>
        <name>ATP</name>
        <dbReference type="ChEBI" id="CHEBI:30616"/>
    </ligand>
</feature>
<dbReference type="InterPro" id="IPR015943">
    <property type="entry name" value="WD40/YVTN_repeat-like_dom_sf"/>
</dbReference>
<dbReference type="Gene3D" id="1.10.10.820">
    <property type="match status" value="1"/>
</dbReference>
<dbReference type="SMART" id="SM00320">
    <property type="entry name" value="WD40"/>
    <property type="match status" value="7"/>
</dbReference>
<evidence type="ECO:0000256" key="7">
    <source>
        <dbReference type="ARBA" id="ARBA00023054"/>
    </source>
</evidence>
<dbReference type="InterPro" id="IPR036961">
    <property type="entry name" value="Kinesin_motor_dom_sf"/>
</dbReference>
<dbReference type="EMBL" id="VHII01000008">
    <property type="protein sequence ID" value="KAF1386833.1"/>
    <property type="molecule type" value="Genomic_DNA"/>
</dbReference>
<dbReference type="InterPro" id="IPR016346">
    <property type="entry name" value="G-protein_beta_1-5"/>
</dbReference>
<dbReference type="SMART" id="SM00242">
    <property type="entry name" value="MYSc"/>
    <property type="match status" value="1"/>
</dbReference>
<name>A0A6A5FBI7_PERFL</name>
<dbReference type="PROSITE" id="PS51456">
    <property type="entry name" value="MYOSIN_MOTOR"/>
    <property type="match status" value="1"/>
</dbReference>
<dbReference type="InterPro" id="IPR001609">
    <property type="entry name" value="Myosin_head_motor_dom-like"/>
</dbReference>
<evidence type="ECO:0000256" key="4">
    <source>
        <dbReference type="ARBA" id="ARBA00022737"/>
    </source>
</evidence>
<dbReference type="Pfam" id="PF00063">
    <property type="entry name" value="Myosin_head"/>
    <property type="match status" value="1"/>
</dbReference>
<comment type="similarity">
    <text evidence="1 14">Belongs to the TRAFAC class myosin-kinesin ATPase superfamily. Myosin family.</text>
</comment>
<feature type="domain" description="Myosin motor" evidence="18">
    <location>
        <begin position="69"/>
        <end position="752"/>
    </location>
</feature>
<dbReference type="FunFam" id="3.40.850.10:FF:000089">
    <property type="entry name" value="Myosin VC"/>
    <property type="match status" value="1"/>
</dbReference>
<dbReference type="Gene3D" id="1.20.120.720">
    <property type="entry name" value="Myosin VI head, motor domain, U50 subdomain"/>
    <property type="match status" value="1"/>
</dbReference>
<evidence type="ECO:0000256" key="6">
    <source>
        <dbReference type="ARBA" id="ARBA00022840"/>
    </source>
</evidence>
<dbReference type="InterPro" id="IPR019775">
    <property type="entry name" value="WD40_repeat_CS"/>
</dbReference>
<dbReference type="GO" id="GO:0016459">
    <property type="term" value="C:myosin complex"/>
    <property type="evidence" value="ECO:0007669"/>
    <property type="project" value="UniProtKB-KW"/>
</dbReference>
<dbReference type="SMART" id="SM00015">
    <property type="entry name" value="IQ"/>
    <property type="match status" value="5"/>
</dbReference>
<evidence type="ECO:0008006" key="22">
    <source>
        <dbReference type="Google" id="ProtNLM"/>
    </source>
</evidence>
<comment type="similarity">
    <text evidence="2">Belongs to the WD repeat G protein beta family.</text>
</comment>
<feature type="domain" description="Dilute" evidence="17">
    <location>
        <begin position="1419"/>
        <end position="1696"/>
    </location>
</feature>
<keyword evidence="6 14" id="KW-0067">ATP-binding</keyword>
<dbReference type="Proteomes" id="UP000465112">
    <property type="component" value="Chromosome 8"/>
</dbReference>
<dbReference type="SUPFAM" id="SSF50978">
    <property type="entry name" value="WD40 repeat-like"/>
    <property type="match status" value="1"/>
</dbReference>
<feature type="repeat" description="WD" evidence="13">
    <location>
        <begin position="1879"/>
        <end position="1922"/>
    </location>
</feature>
<dbReference type="PANTHER" id="PTHR13140">
    <property type="entry name" value="MYOSIN"/>
    <property type="match status" value="1"/>
</dbReference>
<accession>A0A6A5FBI7</accession>
<dbReference type="InterPro" id="IPR000048">
    <property type="entry name" value="IQ_motif_EF-hand-BS"/>
</dbReference>
<dbReference type="CDD" id="cd15476">
    <property type="entry name" value="Myo5c_CBD"/>
    <property type="match status" value="1"/>
</dbReference>
<keyword evidence="9 14" id="KW-0505">Motor protein</keyword>
<feature type="repeat" description="WD" evidence="13">
    <location>
        <begin position="1923"/>
        <end position="1964"/>
    </location>
</feature>
<dbReference type="GO" id="GO:0007165">
    <property type="term" value="P:signal transduction"/>
    <property type="evidence" value="ECO:0007669"/>
    <property type="project" value="UniProtKB-KW"/>
</dbReference>
<dbReference type="PANTHER" id="PTHR13140:SF313">
    <property type="entry name" value="UNCONVENTIONAL MYOSIN-VC"/>
    <property type="match status" value="1"/>
</dbReference>
<evidence type="ECO:0000256" key="3">
    <source>
        <dbReference type="ARBA" id="ARBA00022574"/>
    </source>
</evidence>
<dbReference type="CDD" id="cd23767">
    <property type="entry name" value="IQCD"/>
    <property type="match status" value="1"/>
</dbReference>
<feature type="repeat" description="WD" evidence="13">
    <location>
        <begin position="1747"/>
        <end position="1788"/>
    </location>
</feature>
<evidence type="ECO:0000313" key="21">
    <source>
        <dbReference type="Proteomes" id="UP000465112"/>
    </source>
</evidence>
<evidence type="ECO:0000256" key="15">
    <source>
        <dbReference type="SAM" id="Coils"/>
    </source>
</evidence>
<dbReference type="PRINTS" id="PR00193">
    <property type="entry name" value="MYOSINHEAVY"/>
</dbReference>
<dbReference type="Gene3D" id="1.20.5.190">
    <property type="match status" value="2"/>
</dbReference>
<evidence type="ECO:0000256" key="2">
    <source>
        <dbReference type="ARBA" id="ARBA00009768"/>
    </source>
</evidence>
<dbReference type="InterPro" id="IPR002710">
    <property type="entry name" value="Dilute_dom"/>
</dbReference>
<dbReference type="GO" id="GO:0016020">
    <property type="term" value="C:membrane"/>
    <property type="evidence" value="ECO:0007669"/>
    <property type="project" value="TreeGrafter"/>
</dbReference>
<evidence type="ECO:0000256" key="12">
    <source>
        <dbReference type="ARBA" id="ARBA00062807"/>
    </source>
</evidence>
<dbReference type="GO" id="GO:0051015">
    <property type="term" value="F:actin filament binding"/>
    <property type="evidence" value="ECO:0007669"/>
    <property type="project" value="TreeGrafter"/>
</dbReference>
<feature type="repeat" description="WD" evidence="13">
    <location>
        <begin position="1837"/>
        <end position="1878"/>
    </location>
</feature>
<dbReference type="InterPro" id="IPR020472">
    <property type="entry name" value="WD40_PAC1"/>
</dbReference>
<dbReference type="Pfam" id="PF00612">
    <property type="entry name" value="IQ"/>
    <property type="match status" value="4"/>
</dbReference>
<evidence type="ECO:0000259" key="17">
    <source>
        <dbReference type="PROSITE" id="PS51126"/>
    </source>
</evidence>
<dbReference type="Pfam" id="PF01843">
    <property type="entry name" value="DIL"/>
    <property type="match status" value="1"/>
</dbReference>
<evidence type="ECO:0000256" key="16">
    <source>
        <dbReference type="SAM" id="MobiDB-lite"/>
    </source>
</evidence>
<dbReference type="Gene3D" id="2.130.10.10">
    <property type="entry name" value="YVTN repeat-like/Quinoprotein amine dehydrogenase"/>
    <property type="match status" value="1"/>
</dbReference>
<feature type="repeat" description="WD" evidence="13">
    <location>
        <begin position="2009"/>
        <end position="2041"/>
    </location>
</feature>
<feature type="repeat" description="WD" evidence="13">
    <location>
        <begin position="1974"/>
        <end position="2008"/>
    </location>
</feature>
<comment type="caution">
    <text evidence="20">The sequence shown here is derived from an EMBL/GenBank/DDBJ whole genome shotgun (WGS) entry which is preliminary data.</text>
</comment>
<protein>
    <recommendedName>
        <fullName evidence="22">Myosin motor domain-containing protein</fullName>
    </recommendedName>
</protein>
<feature type="region of interest" description="Actin-binding" evidence="14">
    <location>
        <begin position="631"/>
        <end position="653"/>
    </location>
</feature>
<dbReference type="Gene3D" id="3.30.70.1590">
    <property type="match status" value="1"/>
</dbReference>
<evidence type="ECO:0000256" key="1">
    <source>
        <dbReference type="ARBA" id="ARBA00008314"/>
    </source>
</evidence>
<dbReference type="InterPro" id="IPR027417">
    <property type="entry name" value="P-loop_NTPase"/>
</dbReference>
<dbReference type="GO" id="GO:0000146">
    <property type="term" value="F:microfilament motor activity"/>
    <property type="evidence" value="ECO:0007669"/>
    <property type="project" value="TreeGrafter"/>
</dbReference>
<evidence type="ECO:0000256" key="8">
    <source>
        <dbReference type="ARBA" id="ARBA00023123"/>
    </source>
</evidence>
<evidence type="ECO:0000256" key="9">
    <source>
        <dbReference type="ARBA" id="ARBA00023175"/>
    </source>
</evidence>